<evidence type="ECO:0000256" key="2">
    <source>
        <dbReference type="SAM" id="Coils"/>
    </source>
</evidence>
<dbReference type="EMBL" id="JANFWR010000009">
    <property type="protein sequence ID" value="MCW0399197.1"/>
    <property type="molecule type" value="Genomic_DNA"/>
</dbReference>
<dbReference type="SUPFAM" id="SSF111369">
    <property type="entry name" value="HlyD-like secretion proteins"/>
    <property type="match status" value="1"/>
</dbReference>
<reference evidence="4 5" key="1">
    <citation type="submission" date="2022-06" db="EMBL/GenBank/DDBJ databases">
        <title>Dynamics of rice microbiomes reveals core vertical transmitted seed endophytes.</title>
        <authorList>
            <person name="Liao K."/>
            <person name="Zhang X."/>
        </authorList>
    </citation>
    <scope>NUCLEOTIDE SEQUENCE [LARGE SCALE GENOMIC DNA]</scope>
    <source>
        <strain evidence="4 5">YT10-10-1</strain>
    </source>
</reference>
<proteinExistence type="inferred from homology"/>
<sequence>MKNKKRIAAVVALLGIGLLVVLTAMRGGKQTPKGDTTTEAAPSVLTVSTVVPEMQQWPVSVKANGTVAAWQETIIGSELSGVRLVEVLANVGDIVAKGDVIARLQSDSIAAEYAQQEAVVDAQNAAAAEARANAVRARTLSESKLMSAQQANQYITAERSANANLQEAMARLESQRIRLRQTVLRAPDAGAISERAATVGSVVSQGDPLFKLIRQARLEWRAEVPADMMSRIKPGQTAHVQLTDGTTLDGTVRARAPTVDQSTFTALIYVDLPRSDMIRAGMFVSGGFELGNSQALTVPQSAVVFRDGASYVYCLGRNNKVVQTTVTIGRRAGQRIEVTRGLHAGTRLVEQGAGFLADGDVVRVLQAKQSTSQTDHALSKSGGEKT</sequence>
<dbReference type="RefSeq" id="WP_148828222.1">
    <property type="nucleotide sequence ID" value="NZ_CP099530.1"/>
</dbReference>
<name>A0ABT3DUM3_9XANT</name>
<dbReference type="InterPro" id="IPR058637">
    <property type="entry name" value="YknX-like_C"/>
</dbReference>
<accession>A0ABT3DUM3</accession>
<evidence type="ECO:0000256" key="1">
    <source>
        <dbReference type="ARBA" id="ARBA00009477"/>
    </source>
</evidence>
<feature type="coiled-coil region" evidence="2">
    <location>
        <begin position="155"/>
        <end position="182"/>
    </location>
</feature>
<keyword evidence="2" id="KW-0175">Coiled coil</keyword>
<dbReference type="Gene3D" id="2.40.50.100">
    <property type="match status" value="1"/>
</dbReference>
<dbReference type="PANTHER" id="PTHR30469">
    <property type="entry name" value="MULTIDRUG RESISTANCE PROTEIN MDTA"/>
    <property type="match status" value="1"/>
</dbReference>
<evidence type="ECO:0000313" key="4">
    <source>
        <dbReference type="EMBL" id="MCW0399197.1"/>
    </source>
</evidence>
<comment type="caution">
    <text evidence="4">The sequence shown here is derived from an EMBL/GenBank/DDBJ whole genome shotgun (WGS) entry which is preliminary data.</text>
</comment>
<dbReference type="NCBIfam" id="TIGR01730">
    <property type="entry name" value="RND_mfp"/>
    <property type="match status" value="1"/>
</dbReference>
<evidence type="ECO:0000313" key="5">
    <source>
        <dbReference type="Proteomes" id="UP001320843"/>
    </source>
</evidence>
<evidence type="ECO:0000259" key="3">
    <source>
        <dbReference type="Pfam" id="PF25989"/>
    </source>
</evidence>
<comment type="similarity">
    <text evidence="1">Belongs to the membrane fusion protein (MFP) (TC 8.A.1) family.</text>
</comment>
<keyword evidence="5" id="KW-1185">Reference proteome</keyword>
<dbReference type="Gene3D" id="1.10.287.470">
    <property type="entry name" value="Helix hairpin bin"/>
    <property type="match status" value="1"/>
</dbReference>
<dbReference type="PANTHER" id="PTHR30469:SF15">
    <property type="entry name" value="HLYD FAMILY OF SECRETION PROTEINS"/>
    <property type="match status" value="1"/>
</dbReference>
<gene>
    <name evidence="4" type="ORF">NB700_001753</name>
</gene>
<dbReference type="Pfam" id="PF25989">
    <property type="entry name" value="YknX_C"/>
    <property type="match status" value="1"/>
</dbReference>
<dbReference type="InterPro" id="IPR006143">
    <property type="entry name" value="RND_pump_MFP"/>
</dbReference>
<dbReference type="Gene3D" id="2.40.420.20">
    <property type="match status" value="1"/>
</dbReference>
<feature type="domain" description="YknX-like C-terminal permuted SH3-like" evidence="3">
    <location>
        <begin position="295"/>
        <end position="364"/>
    </location>
</feature>
<organism evidence="4 5">
    <name type="scientific">Xanthomonas sacchari</name>
    <dbReference type="NCBI Taxonomy" id="56458"/>
    <lineage>
        <taxon>Bacteria</taxon>
        <taxon>Pseudomonadati</taxon>
        <taxon>Pseudomonadota</taxon>
        <taxon>Gammaproteobacteria</taxon>
        <taxon>Lysobacterales</taxon>
        <taxon>Lysobacteraceae</taxon>
        <taxon>Xanthomonas</taxon>
    </lineage>
</organism>
<dbReference type="Gene3D" id="2.40.30.170">
    <property type="match status" value="1"/>
</dbReference>
<dbReference type="Proteomes" id="UP001320843">
    <property type="component" value="Unassembled WGS sequence"/>
</dbReference>
<protein>
    <submittedName>
        <fullName evidence="4">Multidrug resistance protein MexA</fullName>
    </submittedName>
</protein>